<protein>
    <submittedName>
        <fullName evidence="2">Sporulation protein YqfC</fullName>
    </submittedName>
</protein>
<dbReference type="STRING" id="297318.BK138_12000"/>
<dbReference type="Gene3D" id="2.60.40.2000">
    <property type="match status" value="1"/>
</dbReference>
<dbReference type="EMBL" id="JACHXJ010000002">
    <property type="protein sequence ID" value="MBB3127308.1"/>
    <property type="molecule type" value="Genomic_DNA"/>
</dbReference>
<sequence length="97" mass="11016">MAGISRRLRKWTNEMLDVPQDVLFDLPRITMVGNKELYIENHRGVRHFSPDKMVLSLSQGLLEIEGSGLMIRSILPEEVMIEGSVTNIKYTGTEESP</sequence>
<evidence type="ECO:0000313" key="4">
    <source>
        <dbReference type="Proteomes" id="UP000517523"/>
    </source>
</evidence>
<evidence type="ECO:0000313" key="1">
    <source>
        <dbReference type="EMBL" id="MBB3127308.1"/>
    </source>
</evidence>
<dbReference type="EMBL" id="MRTP01000002">
    <property type="protein sequence ID" value="OMF55408.1"/>
    <property type="molecule type" value="Genomic_DNA"/>
</dbReference>
<proteinExistence type="predicted"/>
<reference evidence="2 3" key="1">
    <citation type="submission" date="2016-11" db="EMBL/GenBank/DDBJ databases">
        <title>Paenibacillus species isolates.</title>
        <authorList>
            <person name="Beno S.M."/>
        </authorList>
    </citation>
    <scope>NUCLEOTIDE SEQUENCE [LARGE SCALE GENOMIC DNA]</scope>
    <source>
        <strain evidence="2 3">FSL R5-0378</strain>
    </source>
</reference>
<gene>
    <name evidence="2" type="ORF">BK138_12000</name>
    <name evidence="1" type="ORF">FHS19_001962</name>
</gene>
<evidence type="ECO:0000313" key="2">
    <source>
        <dbReference type="EMBL" id="OMF55408.1"/>
    </source>
</evidence>
<keyword evidence="3" id="KW-1185">Reference proteome</keyword>
<dbReference type="AlphaFoldDB" id="A0A1R1EUF0"/>
<evidence type="ECO:0000313" key="3">
    <source>
        <dbReference type="Proteomes" id="UP000187172"/>
    </source>
</evidence>
<organism evidence="2 3">
    <name type="scientific">Paenibacillus rhizosphaerae</name>
    <dbReference type="NCBI Taxonomy" id="297318"/>
    <lineage>
        <taxon>Bacteria</taxon>
        <taxon>Bacillati</taxon>
        <taxon>Bacillota</taxon>
        <taxon>Bacilli</taxon>
        <taxon>Bacillales</taxon>
        <taxon>Paenibacillaceae</taxon>
        <taxon>Paenibacillus</taxon>
    </lineage>
</organism>
<name>A0A1R1EUF0_9BACL</name>
<dbReference type="NCBIfam" id="TIGR02856">
    <property type="entry name" value="spore_yqfC"/>
    <property type="match status" value="1"/>
</dbReference>
<dbReference type="Pfam" id="PF07873">
    <property type="entry name" value="YabP"/>
    <property type="match status" value="1"/>
</dbReference>
<dbReference type="Proteomes" id="UP000187172">
    <property type="component" value="Unassembled WGS sequence"/>
</dbReference>
<accession>A0A1R1EUF0</accession>
<reference evidence="1 4" key="2">
    <citation type="submission" date="2020-08" db="EMBL/GenBank/DDBJ databases">
        <title>Genomic Encyclopedia of Type Strains, Phase III (KMG-III): the genomes of soil and plant-associated and newly described type strains.</title>
        <authorList>
            <person name="Whitman W."/>
        </authorList>
    </citation>
    <scope>NUCLEOTIDE SEQUENCE [LARGE SCALE GENOMIC DNA]</scope>
    <source>
        <strain evidence="1 4">CECT 5831</strain>
    </source>
</reference>
<dbReference type="Proteomes" id="UP000517523">
    <property type="component" value="Unassembled WGS sequence"/>
</dbReference>
<comment type="caution">
    <text evidence="2">The sequence shown here is derived from an EMBL/GenBank/DDBJ whole genome shotgun (WGS) entry which is preliminary data.</text>
</comment>
<dbReference type="InterPro" id="IPR022476">
    <property type="entry name" value="Spore_YabP/YqfC"/>
</dbReference>
<dbReference type="RefSeq" id="WP_076169802.1">
    <property type="nucleotide sequence ID" value="NZ_JACHXJ010000002.1"/>
</dbReference>
<dbReference type="InterPro" id="IPR022477">
    <property type="entry name" value="Spore_YqfC"/>
</dbReference>
<dbReference type="InterPro" id="IPR038705">
    <property type="entry name" value="YabP_sf"/>
</dbReference>